<feature type="transmembrane region" description="Helical" evidence="1">
    <location>
        <begin position="64"/>
        <end position="89"/>
    </location>
</feature>
<evidence type="ECO:0000313" key="3">
    <source>
        <dbReference type="Proteomes" id="UP000184225"/>
    </source>
</evidence>
<dbReference type="InterPro" id="IPR025356">
    <property type="entry name" value="DUF4260"/>
</dbReference>
<keyword evidence="1" id="KW-1133">Transmembrane helix</keyword>
<dbReference type="EMBL" id="FQYY01000001">
    <property type="protein sequence ID" value="SHI39097.1"/>
    <property type="molecule type" value="Genomic_DNA"/>
</dbReference>
<keyword evidence="1" id="KW-0812">Transmembrane</keyword>
<evidence type="ECO:0008006" key="4">
    <source>
        <dbReference type="Google" id="ProtNLM"/>
    </source>
</evidence>
<dbReference type="Pfam" id="PF14079">
    <property type="entry name" value="DUF4260"/>
    <property type="match status" value="1"/>
</dbReference>
<feature type="transmembrane region" description="Helical" evidence="1">
    <location>
        <begin position="12"/>
        <end position="32"/>
    </location>
</feature>
<dbReference type="RefSeq" id="WP_073147709.1">
    <property type="nucleotide sequence ID" value="NZ_FQYY01000001.1"/>
</dbReference>
<reference evidence="2 3" key="1">
    <citation type="submission" date="2016-11" db="EMBL/GenBank/DDBJ databases">
        <authorList>
            <person name="Jaros S."/>
            <person name="Januszkiewicz K."/>
            <person name="Wedrychowicz H."/>
        </authorList>
    </citation>
    <scope>NUCLEOTIDE SEQUENCE [LARGE SCALE GENOMIC DNA]</scope>
    <source>
        <strain evidence="2 3">DSM 21425</strain>
    </source>
</reference>
<dbReference type="AlphaFoldDB" id="A0A1M6ARP9"/>
<keyword evidence="3" id="KW-1185">Reference proteome</keyword>
<dbReference type="OrthoDB" id="9813911at2"/>
<accession>A0A1M6ARP9</accession>
<name>A0A1M6ARP9_9FLAO</name>
<proteinExistence type="predicted"/>
<evidence type="ECO:0000313" key="2">
    <source>
        <dbReference type="EMBL" id="SHI39097.1"/>
    </source>
</evidence>
<sequence length="119" mass="13553">MNLKTSLKLEELAMLLLGIFLFSQLQLSWWWFAGLFLAPDLGMLGYLVNTKIGAYTYNIFHHKFIAIAIYLFGIFITSEIVQMIGIILFSHASFDRMLGYGLKLEDGFKLTHLGELGNN</sequence>
<dbReference type="Proteomes" id="UP000184225">
    <property type="component" value="Unassembled WGS sequence"/>
</dbReference>
<keyword evidence="1" id="KW-0472">Membrane</keyword>
<organism evidence="2 3">
    <name type="scientific">Mesonia phycicola</name>
    <dbReference type="NCBI Taxonomy" id="579105"/>
    <lineage>
        <taxon>Bacteria</taxon>
        <taxon>Pseudomonadati</taxon>
        <taxon>Bacteroidota</taxon>
        <taxon>Flavobacteriia</taxon>
        <taxon>Flavobacteriales</taxon>
        <taxon>Flavobacteriaceae</taxon>
        <taxon>Mesonia</taxon>
    </lineage>
</organism>
<evidence type="ECO:0000256" key="1">
    <source>
        <dbReference type="SAM" id="Phobius"/>
    </source>
</evidence>
<gene>
    <name evidence="2" type="ORF">SAMN04488096_101410</name>
</gene>
<dbReference type="STRING" id="579105.SAMN04488096_101410"/>
<protein>
    <recommendedName>
        <fullName evidence="4">DUF4260 domain-containing protein</fullName>
    </recommendedName>
</protein>